<dbReference type="Pfam" id="PF00929">
    <property type="entry name" value="RNase_T"/>
    <property type="match status" value="1"/>
</dbReference>
<name>A0A9D0Z7Z2_9FIRM</name>
<organism evidence="6 7">
    <name type="scientific">Candidatus Onthenecus intestinigallinarum</name>
    <dbReference type="NCBI Taxonomy" id="2840875"/>
    <lineage>
        <taxon>Bacteria</taxon>
        <taxon>Bacillati</taxon>
        <taxon>Bacillota</taxon>
        <taxon>Clostridia</taxon>
        <taxon>Eubacteriales</taxon>
        <taxon>Candidatus Onthenecus</taxon>
    </lineage>
</organism>
<gene>
    <name evidence="6" type="ORF">IAB73_01340</name>
</gene>
<comment type="caution">
    <text evidence="6">The sequence shown here is derived from an EMBL/GenBank/DDBJ whole genome shotgun (WGS) entry which is preliminary data.</text>
</comment>
<sequence length="315" mass="35439">MFKPFDRPIVVVDLEWNQNAYKPRYEMPHEIIEIGAVRLGPNLRAEATLGRVIRPQAYPALDRHIREVTGITQAEVDAGEPFPQAFAALRAFCGEGARLCTWGRDDYPVLLRNVRFHGLEPGFEPPLDAQLLYAHLLTDAPGRQVGLHAAMEALGIEPELPAHRAVNDALCTAQVLRVIRAAWEAAPAQALEALERTAAQEARIAASDVRSVPTPYKYQTEAVGDERLVRVRCPVCGGRTTYKLPWFDTGHERYLSLSLCPEHGVALCQMHFKRMGNARLLMHQRAYIAPPEQQDEAMRRFEAASRTPPRRRRGR</sequence>
<dbReference type="InterPro" id="IPR036397">
    <property type="entry name" value="RNaseH_sf"/>
</dbReference>
<protein>
    <submittedName>
        <fullName evidence="6">Exonuclease domain-containing protein</fullName>
    </submittedName>
</protein>
<proteinExistence type="predicted"/>
<keyword evidence="3 6" id="KW-0269">Exonuclease</keyword>
<evidence type="ECO:0000256" key="1">
    <source>
        <dbReference type="ARBA" id="ARBA00022722"/>
    </source>
</evidence>
<feature type="region of interest" description="Disordered" evidence="4">
    <location>
        <begin position="292"/>
        <end position="315"/>
    </location>
</feature>
<dbReference type="SUPFAM" id="SSF53098">
    <property type="entry name" value="Ribonuclease H-like"/>
    <property type="match status" value="1"/>
</dbReference>
<evidence type="ECO:0000313" key="6">
    <source>
        <dbReference type="EMBL" id="HIQ70844.1"/>
    </source>
</evidence>
<dbReference type="PANTHER" id="PTHR23044">
    <property type="entry name" value="3'-5' EXONUCLEASE ERI1-RELATED"/>
    <property type="match status" value="1"/>
</dbReference>
<evidence type="ECO:0000259" key="5">
    <source>
        <dbReference type="SMART" id="SM00479"/>
    </source>
</evidence>
<dbReference type="CDD" id="cd06133">
    <property type="entry name" value="ERI-1_3'hExo_like"/>
    <property type="match status" value="1"/>
</dbReference>
<dbReference type="InterPro" id="IPR051274">
    <property type="entry name" value="3-5_Exoribonuclease"/>
</dbReference>
<dbReference type="Gene3D" id="3.30.420.10">
    <property type="entry name" value="Ribonuclease H-like superfamily/Ribonuclease H"/>
    <property type="match status" value="1"/>
</dbReference>
<dbReference type="InterPro" id="IPR047201">
    <property type="entry name" value="ERI-1_3'hExo-like"/>
</dbReference>
<evidence type="ECO:0000256" key="3">
    <source>
        <dbReference type="ARBA" id="ARBA00022839"/>
    </source>
</evidence>
<evidence type="ECO:0000256" key="4">
    <source>
        <dbReference type="SAM" id="MobiDB-lite"/>
    </source>
</evidence>
<dbReference type="AlphaFoldDB" id="A0A9D0Z7Z2"/>
<dbReference type="InterPro" id="IPR012337">
    <property type="entry name" value="RNaseH-like_sf"/>
</dbReference>
<reference evidence="6" key="2">
    <citation type="journal article" date="2021" name="PeerJ">
        <title>Extensive microbial diversity within the chicken gut microbiome revealed by metagenomics and culture.</title>
        <authorList>
            <person name="Gilroy R."/>
            <person name="Ravi A."/>
            <person name="Getino M."/>
            <person name="Pursley I."/>
            <person name="Horton D.L."/>
            <person name="Alikhan N.F."/>
            <person name="Baker D."/>
            <person name="Gharbi K."/>
            <person name="Hall N."/>
            <person name="Watson M."/>
            <person name="Adriaenssens E.M."/>
            <person name="Foster-Nyarko E."/>
            <person name="Jarju S."/>
            <person name="Secka A."/>
            <person name="Antonio M."/>
            <person name="Oren A."/>
            <person name="Chaudhuri R.R."/>
            <person name="La Ragione R."/>
            <person name="Hildebrand F."/>
            <person name="Pallen M.J."/>
        </authorList>
    </citation>
    <scope>NUCLEOTIDE SEQUENCE</scope>
    <source>
        <strain evidence="6">ChiSxjej2B14-6234</strain>
    </source>
</reference>
<feature type="domain" description="Exonuclease" evidence="5">
    <location>
        <begin position="8"/>
        <end position="185"/>
    </location>
</feature>
<dbReference type="GO" id="GO:0000175">
    <property type="term" value="F:3'-5'-RNA exonuclease activity"/>
    <property type="evidence" value="ECO:0007669"/>
    <property type="project" value="InterPro"/>
</dbReference>
<dbReference type="PANTHER" id="PTHR23044:SF61">
    <property type="entry name" value="3'-5' EXORIBONUCLEASE 1-RELATED"/>
    <property type="match status" value="1"/>
</dbReference>
<evidence type="ECO:0000313" key="7">
    <source>
        <dbReference type="Proteomes" id="UP000886887"/>
    </source>
</evidence>
<reference evidence="6" key="1">
    <citation type="submission" date="2020-10" db="EMBL/GenBank/DDBJ databases">
        <authorList>
            <person name="Gilroy R."/>
        </authorList>
    </citation>
    <scope>NUCLEOTIDE SEQUENCE</scope>
    <source>
        <strain evidence="6">ChiSxjej2B14-6234</strain>
    </source>
</reference>
<keyword evidence="2" id="KW-0378">Hydrolase</keyword>
<dbReference type="GO" id="GO:0003676">
    <property type="term" value="F:nucleic acid binding"/>
    <property type="evidence" value="ECO:0007669"/>
    <property type="project" value="InterPro"/>
</dbReference>
<keyword evidence="1" id="KW-0540">Nuclease</keyword>
<dbReference type="InterPro" id="IPR013520">
    <property type="entry name" value="Ribonucl_H"/>
</dbReference>
<accession>A0A9D0Z7Z2</accession>
<evidence type="ECO:0000256" key="2">
    <source>
        <dbReference type="ARBA" id="ARBA00022801"/>
    </source>
</evidence>
<dbReference type="SMART" id="SM00479">
    <property type="entry name" value="EXOIII"/>
    <property type="match status" value="1"/>
</dbReference>
<dbReference type="Proteomes" id="UP000886887">
    <property type="component" value="Unassembled WGS sequence"/>
</dbReference>
<dbReference type="EMBL" id="DVFJ01000005">
    <property type="protein sequence ID" value="HIQ70844.1"/>
    <property type="molecule type" value="Genomic_DNA"/>
</dbReference>